<feature type="transmembrane region" description="Helical" evidence="1">
    <location>
        <begin position="130"/>
        <end position="156"/>
    </location>
</feature>
<feature type="transmembrane region" description="Helical" evidence="1">
    <location>
        <begin position="32"/>
        <end position="50"/>
    </location>
</feature>
<dbReference type="InterPro" id="IPR019629">
    <property type="entry name" value="Uncharacterised_HI1736/YgjV"/>
</dbReference>
<evidence type="ECO:0000313" key="2">
    <source>
        <dbReference type="EMBL" id="MFC5459714.1"/>
    </source>
</evidence>
<proteinExistence type="predicted"/>
<keyword evidence="1" id="KW-0812">Transmembrane</keyword>
<organism evidence="2 3">
    <name type="scientific">Massilia niabensis</name>
    <dbReference type="NCBI Taxonomy" id="544910"/>
    <lineage>
        <taxon>Bacteria</taxon>
        <taxon>Pseudomonadati</taxon>
        <taxon>Pseudomonadota</taxon>
        <taxon>Betaproteobacteria</taxon>
        <taxon>Burkholderiales</taxon>
        <taxon>Oxalobacteraceae</taxon>
        <taxon>Telluria group</taxon>
        <taxon>Massilia</taxon>
    </lineage>
</organism>
<dbReference type="InterPro" id="IPR026267">
    <property type="entry name" value="YgjV"/>
</dbReference>
<dbReference type="PIRSF" id="PIRSF011443">
    <property type="entry name" value="YgjV"/>
    <property type="match status" value="1"/>
</dbReference>
<dbReference type="RefSeq" id="WP_379781823.1">
    <property type="nucleotide sequence ID" value="NZ_JBHSMU010000008.1"/>
</dbReference>
<dbReference type="EMBL" id="JBHSMU010000008">
    <property type="protein sequence ID" value="MFC5459714.1"/>
    <property type="molecule type" value="Genomic_DNA"/>
</dbReference>
<keyword evidence="1" id="KW-1133">Transmembrane helix</keyword>
<feature type="transmembrane region" description="Helical" evidence="1">
    <location>
        <begin position="6"/>
        <end position="25"/>
    </location>
</feature>
<accession>A0ABW0L1X9</accession>
<gene>
    <name evidence="2" type="ORF">ACFPN5_07810</name>
</gene>
<name>A0ABW0L1X9_9BURK</name>
<protein>
    <submittedName>
        <fullName evidence="2">YgjV family protein</fullName>
    </submittedName>
</protein>
<comment type="caution">
    <text evidence="2">The sequence shown here is derived from an EMBL/GenBank/DDBJ whole genome shotgun (WGS) entry which is preliminary data.</text>
</comment>
<evidence type="ECO:0000256" key="1">
    <source>
        <dbReference type="SAM" id="Phobius"/>
    </source>
</evidence>
<evidence type="ECO:0000313" key="3">
    <source>
        <dbReference type="Proteomes" id="UP001596050"/>
    </source>
</evidence>
<feature type="transmembrane region" description="Helical" evidence="1">
    <location>
        <begin position="70"/>
        <end position="92"/>
    </location>
</feature>
<reference evidence="3" key="1">
    <citation type="journal article" date="2019" name="Int. J. Syst. Evol. Microbiol.">
        <title>The Global Catalogue of Microorganisms (GCM) 10K type strain sequencing project: providing services to taxonomists for standard genome sequencing and annotation.</title>
        <authorList>
            <consortium name="The Broad Institute Genomics Platform"/>
            <consortium name="The Broad Institute Genome Sequencing Center for Infectious Disease"/>
            <person name="Wu L."/>
            <person name="Ma J."/>
        </authorList>
    </citation>
    <scope>NUCLEOTIDE SEQUENCE [LARGE SCALE GENOMIC DNA]</scope>
    <source>
        <strain evidence="3">KACC 12649</strain>
    </source>
</reference>
<feature type="transmembrane region" description="Helical" evidence="1">
    <location>
        <begin position="99"/>
        <end position="118"/>
    </location>
</feature>
<keyword evidence="1" id="KW-0472">Membrane</keyword>
<keyword evidence="3" id="KW-1185">Reference proteome</keyword>
<dbReference type="Proteomes" id="UP001596050">
    <property type="component" value="Unassembled WGS sequence"/>
</dbReference>
<sequence length="177" mass="19103">MTIDWFSPAQCVGYAAFVLGVSSFSQKNDRRFKLFMAAECLAYIIHFYLLGKPTAVASSTMSLLRSVLSLYTRSKWVAFAVIAVNLGLGIALATRPSDWLPLGASCIGTLALFLMEGVRMRVAMLCGTGLWIANNVITGSIGGTALELVIAAVNIVTIRRMVREARAVQALNPKEIA</sequence>
<dbReference type="Pfam" id="PF10688">
    <property type="entry name" value="Imp-YgjV"/>
    <property type="match status" value="1"/>
</dbReference>